<keyword evidence="2" id="KW-1185">Reference proteome</keyword>
<sequence>MHRKILHGYEPIVGLESAIHSSSHNVASCSLEIDVNEIENLIHPVKNQETTGPKMHRFSLYWRTCYAKV</sequence>
<evidence type="ECO:0000313" key="2">
    <source>
        <dbReference type="Proteomes" id="UP000026960"/>
    </source>
</evidence>
<dbReference type="AlphaFoldDB" id="A0A0D3HTS6"/>
<dbReference type="Gramene" id="OBART12G09880.1">
    <property type="protein sequence ID" value="OBART12G09880.1"/>
    <property type="gene ID" value="OBART12G09880"/>
</dbReference>
<evidence type="ECO:0000313" key="1">
    <source>
        <dbReference type="EnsemblPlants" id="OBART12G09880.1"/>
    </source>
</evidence>
<dbReference type="Proteomes" id="UP000026960">
    <property type="component" value="Chromosome 12"/>
</dbReference>
<reference evidence="1" key="1">
    <citation type="journal article" date="2009" name="Rice">
        <title>De Novo Next Generation Sequencing of Plant Genomes.</title>
        <authorList>
            <person name="Rounsley S."/>
            <person name="Marri P.R."/>
            <person name="Yu Y."/>
            <person name="He R."/>
            <person name="Sisneros N."/>
            <person name="Goicoechea J.L."/>
            <person name="Lee S.J."/>
            <person name="Angelova A."/>
            <person name="Kudrna D."/>
            <person name="Luo M."/>
            <person name="Affourtit J."/>
            <person name="Desany B."/>
            <person name="Knight J."/>
            <person name="Niazi F."/>
            <person name="Egholm M."/>
            <person name="Wing R.A."/>
        </authorList>
    </citation>
    <scope>NUCLEOTIDE SEQUENCE [LARGE SCALE GENOMIC DNA]</scope>
    <source>
        <strain evidence="1">cv. IRGC 105608</strain>
    </source>
</reference>
<accession>A0A0D3HTS6</accession>
<dbReference type="PaxDb" id="65489-OBART12G09880.1"/>
<reference evidence="1" key="2">
    <citation type="submission" date="2015-03" db="UniProtKB">
        <authorList>
            <consortium name="EnsemblPlants"/>
        </authorList>
    </citation>
    <scope>IDENTIFICATION</scope>
</reference>
<organism evidence="1">
    <name type="scientific">Oryza barthii</name>
    <dbReference type="NCBI Taxonomy" id="65489"/>
    <lineage>
        <taxon>Eukaryota</taxon>
        <taxon>Viridiplantae</taxon>
        <taxon>Streptophyta</taxon>
        <taxon>Embryophyta</taxon>
        <taxon>Tracheophyta</taxon>
        <taxon>Spermatophyta</taxon>
        <taxon>Magnoliopsida</taxon>
        <taxon>Liliopsida</taxon>
        <taxon>Poales</taxon>
        <taxon>Poaceae</taxon>
        <taxon>BOP clade</taxon>
        <taxon>Oryzoideae</taxon>
        <taxon>Oryzeae</taxon>
        <taxon>Oryzinae</taxon>
        <taxon>Oryza</taxon>
    </lineage>
</organism>
<name>A0A0D3HTS6_9ORYZ</name>
<protein>
    <submittedName>
        <fullName evidence="1">Uncharacterized protein</fullName>
    </submittedName>
</protein>
<dbReference type="EnsemblPlants" id="OBART12G09880.1">
    <property type="protein sequence ID" value="OBART12G09880.1"/>
    <property type="gene ID" value="OBART12G09880"/>
</dbReference>
<dbReference type="HOGENOM" id="CLU_2779947_0_0_1"/>
<proteinExistence type="predicted"/>